<feature type="compositionally biased region" description="Basic residues" evidence="8">
    <location>
        <begin position="101"/>
        <end position="116"/>
    </location>
</feature>
<dbReference type="EMBL" id="MGAT01000025">
    <property type="protein sequence ID" value="OGK52337.1"/>
    <property type="molecule type" value="Genomic_DNA"/>
</dbReference>
<evidence type="ECO:0000256" key="7">
    <source>
        <dbReference type="HAMAP-Rule" id="MF_01315"/>
    </source>
</evidence>
<dbReference type="InterPro" id="IPR010979">
    <property type="entry name" value="Ribosomal_uS13-like_H2TH"/>
</dbReference>
<evidence type="ECO:0000256" key="6">
    <source>
        <dbReference type="ARBA" id="ARBA00035166"/>
    </source>
</evidence>
<dbReference type="PANTHER" id="PTHR10871">
    <property type="entry name" value="30S RIBOSOMAL PROTEIN S13/40S RIBOSOMAL PROTEIN S18"/>
    <property type="match status" value="1"/>
</dbReference>
<protein>
    <recommendedName>
        <fullName evidence="6 7">Small ribosomal subunit protein uS13</fullName>
    </recommendedName>
</protein>
<dbReference type="PROSITE" id="PS50159">
    <property type="entry name" value="RIBOSOMAL_S13_2"/>
    <property type="match status" value="1"/>
</dbReference>
<dbReference type="InterPro" id="IPR027437">
    <property type="entry name" value="Rbsml_uS13_C"/>
</dbReference>
<dbReference type="HAMAP" id="MF_01315">
    <property type="entry name" value="Ribosomal_uS13"/>
    <property type="match status" value="1"/>
</dbReference>
<dbReference type="STRING" id="1802069.A2970_00890"/>
<feature type="region of interest" description="Disordered" evidence="8">
    <location>
        <begin position="89"/>
        <end position="153"/>
    </location>
</feature>
<feature type="compositionally biased region" description="Low complexity" evidence="8">
    <location>
        <begin position="131"/>
        <end position="146"/>
    </location>
</feature>
<dbReference type="GO" id="GO:0003735">
    <property type="term" value="F:structural constituent of ribosome"/>
    <property type="evidence" value="ECO:0007669"/>
    <property type="project" value="InterPro"/>
</dbReference>
<dbReference type="GO" id="GO:0006412">
    <property type="term" value="P:translation"/>
    <property type="evidence" value="ECO:0007669"/>
    <property type="project" value="UniProtKB-UniRule"/>
</dbReference>
<dbReference type="GO" id="GO:0000049">
    <property type="term" value="F:tRNA binding"/>
    <property type="evidence" value="ECO:0007669"/>
    <property type="project" value="UniProtKB-UniRule"/>
</dbReference>
<organism evidence="9 10">
    <name type="scientific">Candidatus Roizmanbacteria bacterium RIFCSPLOWO2_01_FULL_44_13</name>
    <dbReference type="NCBI Taxonomy" id="1802069"/>
    <lineage>
        <taxon>Bacteria</taxon>
        <taxon>Candidatus Roizmaniibacteriota</taxon>
    </lineage>
</organism>
<keyword evidence="7" id="KW-0820">tRNA-binding</keyword>
<dbReference type="InterPro" id="IPR001892">
    <property type="entry name" value="Ribosomal_uS13"/>
</dbReference>
<keyword evidence="2 7" id="KW-0699">rRNA-binding</keyword>
<evidence type="ECO:0000256" key="1">
    <source>
        <dbReference type="ARBA" id="ARBA00008080"/>
    </source>
</evidence>
<comment type="similarity">
    <text evidence="1 7">Belongs to the universal ribosomal protein uS13 family.</text>
</comment>
<name>A0A1F7J9S2_9BACT</name>
<evidence type="ECO:0000313" key="10">
    <source>
        <dbReference type="Proteomes" id="UP000178857"/>
    </source>
</evidence>
<evidence type="ECO:0000256" key="4">
    <source>
        <dbReference type="ARBA" id="ARBA00022980"/>
    </source>
</evidence>
<dbReference type="AlphaFoldDB" id="A0A1F7J9S2"/>
<proteinExistence type="inferred from homology"/>
<comment type="caution">
    <text evidence="9">The sequence shown here is derived from an EMBL/GenBank/DDBJ whole genome shotgun (WGS) entry which is preliminary data.</text>
</comment>
<evidence type="ECO:0000256" key="3">
    <source>
        <dbReference type="ARBA" id="ARBA00022884"/>
    </source>
</evidence>
<dbReference type="NCBIfam" id="TIGR03631">
    <property type="entry name" value="uS13_bact"/>
    <property type="match status" value="1"/>
</dbReference>
<dbReference type="GO" id="GO:0015935">
    <property type="term" value="C:small ribosomal subunit"/>
    <property type="evidence" value="ECO:0007669"/>
    <property type="project" value="TreeGrafter"/>
</dbReference>
<evidence type="ECO:0000256" key="8">
    <source>
        <dbReference type="SAM" id="MobiDB-lite"/>
    </source>
</evidence>
<dbReference type="InterPro" id="IPR018269">
    <property type="entry name" value="Ribosomal_uS13_CS"/>
</dbReference>
<dbReference type="Gene3D" id="1.10.8.50">
    <property type="match status" value="1"/>
</dbReference>
<evidence type="ECO:0000313" key="9">
    <source>
        <dbReference type="EMBL" id="OGK52337.1"/>
    </source>
</evidence>
<dbReference type="Proteomes" id="UP000178857">
    <property type="component" value="Unassembled WGS sequence"/>
</dbReference>
<dbReference type="FunFam" id="1.10.8.50:FF:000001">
    <property type="entry name" value="30S ribosomal protein S13"/>
    <property type="match status" value="1"/>
</dbReference>
<evidence type="ECO:0000256" key="2">
    <source>
        <dbReference type="ARBA" id="ARBA00022730"/>
    </source>
</evidence>
<dbReference type="Pfam" id="PF00416">
    <property type="entry name" value="Ribosomal_S13"/>
    <property type="match status" value="1"/>
</dbReference>
<dbReference type="Gene3D" id="4.10.910.10">
    <property type="entry name" value="30s ribosomal protein s13, domain 2"/>
    <property type="match status" value="1"/>
</dbReference>
<dbReference type="PANTHER" id="PTHR10871:SF1">
    <property type="entry name" value="SMALL RIBOSOMAL SUBUNIT PROTEIN US13M"/>
    <property type="match status" value="1"/>
</dbReference>
<sequence length="153" mass="17100">MARLLGITLPDEKRIDYALTLLYGIGWSNVVKVLDQSKVQPSKRVKEVTEEEFKKITEVIEKNFKVEGELREQLTEDIKRLREIGSYRGSRHAKGLPVRGQRTKSNARTKRGKRKTVGALRKEAWAKLESGKPGATTGAAAEAPTEATEKPAK</sequence>
<dbReference type="GO" id="GO:0019843">
    <property type="term" value="F:rRNA binding"/>
    <property type="evidence" value="ECO:0007669"/>
    <property type="project" value="UniProtKB-UniRule"/>
</dbReference>
<comment type="subunit">
    <text evidence="7">Part of the 30S ribosomal subunit. Forms a loose heterodimer with protein S19. Forms two bridges to the 50S subunit in the 70S ribosome.</text>
</comment>
<dbReference type="SUPFAM" id="SSF46946">
    <property type="entry name" value="S13-like H2TH domain"/>
    <property type="match status" value="1"/>
</dbReference>
<keyword evidence="5 7" id="KW-0687">Ribonucleoprotein</keyword>
<keyword evidence="4 7" id="KW-0689">Ribosomal protein</keyword>
<accession>A0A1F7J9S2</accession>
<feature type="compositionally biased region" description="Basic and acidic residues" evidence="8">
    <location>
        <begin position="120"/>
        <end position="130"/>
    </location>
</feature>
<dbReference type="GO" id="GO:0005829">
    <property type="term" value="C:cytosol"/>
    <property type="evidence" value="ECO:0007669"/>
    <property type="project" value="TreeGrafter"/>
</dbReference>
<evidence type="ECO:0000256" key="5">
    <source>
        <dbReference type="ARBA" id="ARBA00023274"/>
    </source>
</evidence>
<reference evidence="9 10" key="1">
    <citation type="journal article" date="2016" name="Nat. Commun.">
        <title>Thousands of microbial genomes shed light on interconnected biogeochemical processes in an aquifer system.</title>
        <authorList>
            <person name="Anantharaman K."/>
            <person name="Brown C.T."/>
            <person name="Hug L.A."/>
            <person name="Sharon I."/>
            <person name="Castelle C.J."/>
            <person name="Probst A.J."/>
            <person name="Thomas B.C."/>
            <person name="Singh A."/>
            <person name="Wilkins M.J."/>
            <person name="Karaoz U."/>
            <person name="Brodie E.L."/>
            <person name="Williams K.H."/>
            <person name="Hubbard S.S."/>
            <person name="Banfield J.F."/>
        </authorList>
    </citation>
    <scope>NUCLEOTIDE SEQUENCE [LARGE SCALE GENOMIC DNA]</scope>
</reference>
<keyword evidence="3 7" id="KW-0694">RNA-binding</keyword>
<comment type="function">
    <text evidence="7">Located at the top of the head of the 30S subunit, it contacts several helices of the 16S rRNA. In the 70S ribosome it contacts the 23S rRNA (bridge B1a) and protein L5 of the 50S subunit (bridge B1b), connecting the 2 subunits; these bridges are implicated in subunit movement. Contacts the tRNAs in the A and P-sites.</text>
</comment>
<gene>
    <name evidence="7" type="primary">rpsM</name>
    <name evidence="9" type="ORF">A2970_00890</name>
</gene>
<dbReference type="InterPro" id="IPR019980">
    <property type="entry name" value="Ribosomal_uS13_bac-type"/>
</dbReference>
<dbReference type="PROSITE" id="PS00646">
    <property type="entry name" value="RIBOSOMAL_S13_1"/>
    <property type="match status" value="1"/>
</dbReference>